<feature type="domain" description="PBP" evidence="2">
    <location>
        <begin position="28"/>
        <end position="314"/>
    </location>
</feature>
<dbReference type="InterPro" id="IPR024370">
    <property type="entry name" value="PBP_domain"/>
</dbReference>
<evidence type="ECO:0000259" key="2">
    <source>
        <dbReference type="Pfam" id="PF12849"/>
    </source>
</evidence>
<evidence type="ECO:0000256" key="1">
    <source>
        <dbReference type="ARBA" id="ARBA00022729"/>
    </source>
</evidence>
<gene>
    <name evidence="3" type="ordered locus">B488_12640</name>
</gene>
<dbReference type="Pfam" id="PF12849">
    <property type="entry name" value="PBP_like_2"/>
    <property type="match status" value="1"/>
</dbReference>
<dbReference type="AlphaFoldDB" id="L0EXZ6"/>
<dbReference type="STRING" id="1215343.B488_12640"/>
<sequence length="352" mass="38763">MGGVIMGALKPIIITLCTVLISSKTLFARDQIRVSGSSTVLPYARIVAENFSEFFTDFKTPLIESGGSGPGIKEFCRGVGEDKIDIANASRKRKKGEFEECKKNGVSDIEEVRIGYDGVVLAVDNSLGSISMKIEDLYKALAAKIIVKGQLISNPLKKWSEINPSMPNIPISIYIPGEKHGTREGFEEKVLKEGCEVSGALEEIKRIVLDKEEANKTCLMIRKDGVAIDIDGDYTETLTRINANKTAFGVFGFSFYKNNADILKVVAVNGITPSMETIASSQYPIARPLFFYLKKAHLSLIPGLKEYVDYFVSDQMIGPESPLVKYGLVPMPDSERKIMQNHVKVGEIMNGF</sequence>
<dbReference type="Gene3D" id="3.40.190.10">
    <property type="entry name" value="Periplasmic binding protein-like II"/>
    <property type="match status" value="2"/>
</dbReference>
<evidence type="ECO:0000313" key="4">
    <source>
        <dbReference type="Proteomes" id="UP000010799"/>
    </source>
</evidence>
<dbReference type="PANTHER" id="PTHR30570:SF1">
    <property type="entry name" value="PHOSPHATE-BINDING PROTEIN PSTS"/>
    <property type="match status" value="1"/>
</dbReference>
<proteinExistence type="predicted"/>
<evidence type="ECO:0000313" key="3">
    <source>
        <dbReference type="EMBL" id="AGA65256.1"/>
    </source>
</evidence>
<dbReference type="PATRIC" id="fig|1215343.11.peg.1305"/>
<keyword evidence="1" id="KW-0732">Signal</keyword>
<dbReference type="SUPFAM" id="SSF53850">
    <property type="entry name" value="Periplasmic binding protein-like II"/>
    <property type="match status" value="1"/>
</dbReference>
<dbReference type="eggNOG" id="COG0226">
    <property type="taxonomic scope" value="Bacteria"/>
</dbReference>
<name>L0EXZ6_LIBCB</name>
<keyword evidence="4" id="KW-1185">Reference proteome</keyword>
<dbReference type="HOGENOM" id="CLU_026228_0_0_5"/>
<dbReference type="InterPro" id="IPR050811">
    <property type="entry name" value="Phosphate_ABC_transporter"/>
</dbReference>
<dbReference type="KEGG" id="lcc:B488_12640"/>
<reference evidence="3 4" key="1">
    <citation type="journal article" date="2012" name="Stand. Genomic Sci.">
        <title>Complete genome sequence of Liberibacter crescens BT-1.</title>
        <authorList>
            <person name="Leonard M.T."/>
            <person name="Fagen J.R."/>
            <person name="Davis-Richardson A.G."/>
            <person name="Davis M.J."/>
            <person name="Triplett E.W."/>
        </authorList>
    </citation>
    <scope>NUCLEOTIDE SEQUENCE [LARGE SCALE GENOMIC DNA]</scope>
    <source>
        <strain evidence="3 4">BT-1</strain>
    </source>
</reference>
<accession>L0EXZ6</accession>
<dbReference type="EMBL" id="CP003789">
    <property type="protein sequence ID" value="AGA65256.1"/>
    <property type="molecule type" value="Genomic_DNA"/>
</dbReference>
<dbReference type="PANTHER" id="PTHR30570">
    <property type="entry name" value="PERIPLASMIC PHOSPHATE BINDING COMPONENT OF PHOSPHATE ABC TRANSPORTER"/>
    <property type="match status" value="1"/>
</dbReference>
<protein>
    <submittedName>
        <fullName evidence="3">Phosphate ABC transporter, periplasmic phosphate-binding protein PstS</fullName>
    </submittedName>
</protein>
<organism evidence="3 4">
    <name type="scientific">Liberibacter crescens (strain BT-1)</name>
    <dbReference type="NCBI Taxonomy" id="1215343"/>
    <lineage>
        <taxon>Bacteria</taxon>
        <taxon>Pseudomonadati</taxon>
        <taxon>Pseudomonadota</taxon>
        <taxon>Alphaproteobacteria</taxon>
        <taxon>Hyphomicrobiales</taxon>
        <taxon>Rhizobiaceae</taxon>
        <taxon>Liberibacter</taxon>
    </lineage>
</organism>
<dbReference type="Proteomes" id="UP000010799">
    <property type="component" value="Chromosome"/>
</dbReference>